<evidence type="ECO:0000313" key="2">
    <source>
        <dbReference type="Proteomes" id="UP001172457"/>
    </source>
</evidence>
<keyword evidence="2" id="KW-1185">Reference proteome</keyword>
<dbReference type="EMBL" id="JARYMX010000002">
    <property type="protein sequence ID" value="KAJ9561760.1"/>
    <property type="molecule type" value="Genomic_DNA"/>
</dbReference>
<accession>A0AA38TVK7</accession>
<dbReference type="AlphaFoldDB" id="A0AA38TVK7"/>
<gene>
    <name evidence="1" type="ORF">OSB04_006920</name>
</gene>
<evidence type="ECO:0000313" key="1">
    <source>
        <dbReference type="EMBL" id="KAJ9561760.1"/>
    </source>
</evidence>
<dbReference type="Gene3D" id="3.60.10.10">
    <property type="entry name" value="Endonuclease/exonuclease/phosphatase"/>
    <property type="match status" value="1"/>
</dbReference>
<dbReference type="SUPFAM" id="SSF56219">
    <property type="entry name" value="DNase I-like"/>
    <property type="match status" value="1"/>
</dbReference>
<protein>
    <submittedName>
        <fullName evidence="1">Uncharacterized protein</fullName>
    </submittedName>
</protein>
<sequence>MESGETIGGAAVLTAQWESGGEYRTLVQSGRGRTDSVPSLMICVKVNWYLNLHVLDNDKDVSQFILQKSIKSDGFVAAIGLWLSNNSKLGVINVYAPQIARCKKILWESILRVLQMDSEVSWVVCGDFNEVRYAEERKGTTFDPLGARHFNSFISLAGLTDVRLGGRKFTWMNSDSTKLSKLDRFLISVEFVAHWPSSHSLALPRILSDHCPILLDSNGDDFGPIPFKLFNSWLSNPELEDLVKSRWNDPLQQFDVFLKVERKIAAIDFMAEFGNVDDNLIKDRVEFMSTSSELLASIVNDLKQKAKARWLKDGDENSRFFTESHPFRPTICSSLFKKITDIQRSGLEAPFSEKEVKDAVWCCGNNKARDQTDSLLHSLESSGMLSAKIFSRRHNGKTFFKGVKFDSLEEALFLFQFADDAIFIGEWATENARNLIRILKCFKVSSGLKINMCKSRLSGVSVTNDVVIRMARRLGMEETIPFRYLGLPVGGKMNIMANWQTLIDKFRSKLSGWKAKSLSIEGRLCLCKSVLGSLGTYMFSLYRVPKKVLSTLESLRSRFLWGGTADLRKINWVAWDKVVRDKKSGGLGIRSLRAHNLAMLAKWRWRERVEHKAKWRTVVLKCNDNSLAADGNRGKRGVWNMICEGKKELGELGMNLNDLIRRSDDGTRWAWVLESNNLFSVSSLRKLIDATLLPAADAETEWLGWIPSKANIFLWRVLRNRLATKDNLSSRGVRYLLSTVHCA</sequence>
<dbReference type="InterPro" id="IPR036691">
    <property type="entry name" value="Endo/exonu/phosph_ase_sf"/>
</dbReference>
<dbReference type="Proteomes" id="UP001172457">
    <property type="component" value="Chromosome 2"/>
</dbReference>
<name>A0AA38TVK7_9ASTR</name>
<dbReference type="PANTHER" id="PTHR33116">
    <property type="entry name" value="REVERSE TRANSCRIPTASE ZINC-BINDING DOMAIN-CONTAINING PROTEIN-RELATED-RELATED"/>
    <property type="match status" value="1"/>
</dbReference>
<proteinExistence type="predicted"/>
<dbReference type="PANTHER" id="PTHR33116:SF77">
    <property type="entry name" value="RNA-DIRECTED DNA POLYMERASE"/>
    <property type="match status" value="1"/>
</dbReference>
<organism evidence="1 2">
    <name type="scientific">Centaurea solstitialis</name>
    <name type="common">yellow star-thistle</name>
    <dbReference type="NCBI Taxonomy" id="347529"/>
    <lineage>
        <taxon>Eukaryota</taxon>
        <taxon>Viridiplantae</taxon>
        <taxon>Streptophyta</taxon>
        <taxon>Embryophyta</taxon>
        <taxon>Tracheophyta</taxon>
        <taxon>Spermatophyta</taxon>
        <taxon>Magnoliopsida</taxon>
        <taxon>eudicotyledons</taxon>
        <taxon>Gunneridae</taxon>
        <taxon>Pentapetalae</taxon>
        <taxon>asterids</taxon>
        <taxon>campanulids</taxon>
        <taxon>Asterales</taxon>
        <taxon>Asteraceae</taxon>
        <taxon>Carduoideae</taxon>
        <taxon>Cardueae</taxon>
        <taxon>Centaureinae</taxon>
        <taxon>Centaurea</taxon>
    </lineage>
</organism>
<comment type="caution">
    <text evidence="1">The sequence shown here is derived from an EMBL/GenBank/DDBJ whole genome shotgun (WGS) entry which is preliminary data.</text>
</comment>
<reference evidence="1" key="1">
    <citation type="submission" date="2023-03" db="EMBL/GenBank/DDBJ databases">
        <title>Chromosome-scale reference genome and RAD-based genetic map of yellow starthistle (Centaurea solstitialis) reveal putative structural variation and QTLs associated with invader traits.</title>
        <authorList>
            <person name="Reatini B."/>
            <person name="Cang F.A."/>
            <person name="Jiang Q."/>
            <person name="Mckibben M.T.W."/>
            <person name="Barker M.S."/>
            <person name="Rieseberg L.H."/>
            <person name="Dlugosch K.M."/>
        </authorList>
    </citation>
    <scope>NUCLEOTIDE SEQUENCE</scope>
    <source>
        <strain evidence="1">CAN-66</strain>
        <tissue evidence="1">Leaf</tissue>
    </source>
</reference>